<feature type="active site" description="Proton acceptor" evidence="8">
    <location>
        <position position="92"/>
    </location>
</feature>
<evidence type="ECO:0000256" key="6">
    <source>
        <dbReference type="ARBA" id="ARBA00022801"/>
    </source>
</evidence>
<dbReference type="GO" id="GO:0046872">
    <property type="term" value="F:metal ion binding"/>
    <property type="evidence" value="ECO:0007669"/>
    <property type="project" value="UniProtKB-KW"/>
</dbReference>
<dbReference type="InterPro" id="IPR018524">
    <property type="entry name" value="DNA/RNA_endonuclease_AS"/>
</dbReference>
<proteinExistence type="inferred from homology"/>
<sequence length="237" mass="26643">MSAGLQAEDFTCNGHVEFGIPAQADQYLCRDGYAVGYDYQTKNPAWVAYHITGDGVSIRNRRSNSFKPDKTIPSQYRANLSDYSKSGYDRGHMAPSATMDYTPKAGKESFLLTNMAPQLPGLNRNGWRFLEKEIREWAVDHSELYVVTGPIYYGGPSKYIGDGVAVPDAFFKVVFDPLAFNAIAFISPHQKISKADLTSFITTVDHVEQVTDMDFNQLLSKNYENTMESTQWSLSDW</sequence>
<evidence type="ECO:0000256" key="3">
    <source>
        <dbReference type="ARBA" id="ARBA00022722"/>
    </source>
</evidence>
<dbReference type="InterPro" id="IPR020821">
    <property type="entry name" value="ENPP1-3/EXOG-like_nuc-like"/>
</dbReference>
<dbReference type="InterPro" id="IPR001604">
    <property type="entry name" value="Endo_G_ENPP1-like_dom"/>
</dbReference>
<dbReference type="SUPFAM" id="SSF54060">
    <property type="entry name" value="His-Me finger endonucleases"/>
    <property type="match status" value="1"/>
</dbReference>
<dbReference type="GO" id="GO:0016787">
    <property type="term" value="F:hydrolase activity"/>
    <property type="evidence" value="ECO:0007669"/>
    <property type="project" value="UniProtKB-KW"/>
</dbReference>
<feature type="binding site" evidence="9">
    <location>
        <position position="123"/>
    </location>
    <ligand>
        <name>Mg(2+)</name>
        <dbReference type="ChEBI" id="CHEBI:18420"/>
        <note>catalytic</note>
    </ligand>
</feature>
<evidence type="ECO:0000256" key="7">
    <source>
        <dbReference type="ARBA" id="ARBA00022842"/>
    </source>
</evidence>
<evidence type="ECO:0000256" key="8">
    <source>
        <dbReference type="PIRSR" id="PIRSR640255-1"/>
    </source>
</evidence>
<evidence type="ECO:0000259" key="12">
    <source>
        <dbReference type="SMART" id="SM00892"/>
    </source>
</evidence>
<dbReference type="EMBL" id="QDDL01000009">
    <property type="protein sequence ID" value="PVZ65707.1"/>
    <property type="molecule type" value="Genomic_DNA"/>
</dbReference>
<dbReference type="PANTHER" id="PTHR13966:SF5">
    <property type="entry name" value="ENDONUCLEASE G, MITOCHONDRIAL"/>
    <property type="match status" value="1"/>
</dbReference>
<dbReference type="Proteomes" id="UP000244906">
    <property type="component" value="Unassembled WGS sequence"/>
</dbReference>
<dbReference type="PROSITE" id="PS01070">
    <property type="entry name" value="NUCLEASE_NON_SPEC"/>
    <property type="match status" value="1"/>
</dbReference>
<evidence type="ECO:0000256" key="1">
    <source>
        <dbReference type="ARBA" id="ARBA00001946"/>
    </source>
</evidence>
<dbReference type="SMART" id="SM00477">
    <property type="entry name" value="NUC"/>
    <property type="match status" value="1"/>
</dbReference>
<name>A0A2V1GS63_9GAMM</name>
<keyword evidence="3 10" id="KW-0540">Nuclease</keyword>
<keyword evidence="6 10" id="KW-0378">Hydrolase</keyword>
<comment type="caution">
    <text evidence="13">The sequence shown here is derived from an EMBL/GenBank/DDBJ whole genome shotgun (WGS) entry which is preliminary data.</text>
</comment>
<dbReference type="InterPro" id="IPR040255">
    <property type="entry name" value="Non-specific_endonuclease"/>
</dbReference>
<reference evidence="13 14" key="1">
    <citation type="submission" date="2018-04" db="EMBL/GenBank/DDBJ databases">
        <title>Thalassorhabdus spongiae gen. nov., sp. nov., isolated from a marine sponge in South-West Iceland.</title>
        <authorList>
            <person name="Knobloch S."/>
            <person name="Daussin A."/>
            <person name="Johannsson R."/>
            <person name="Marteinsson V.T."/>
        </authorList>
    </citation>
    <scope>NUCLEOTIDE SEQUENCE [LARGE SCALE GENOMIC DNA]</scope>
    <source>
        <strain evidence="13 14">Hp12</strain>
    </source>
</reference>
<comment type="similarity">
    <text evidence="2 10">Belongs to the DNA/RNA non-specific endonuclease family.</text>
</comment>
<dbReference type="GO" id="GO:0004519">
    <property type="term" value="F:endonuclease activity"/>
    <property type="evidence" value="ECO:0007669"/>
    <property type="project" value="UniProtKB-UniRule"/>
</dbReference>
<accession>A0A2V1GS63</accession>
<dbReference type="PANTHER" id="PTHR13966">
    <property type="entry name" value="ENDONUCLEASE RELATED"/>
    <property type="match status" value="1"/>
</dbReference>
<keyword evidence="4 9" id="KW-0479">Metal-binding</keyword>
<dbReference type="SMART" id="SM00892">
    <property type="entry name" value="Endonuclease_NS"/>
    <property type="match status" value="1"/>
</dbReference>
<gene>
    <name evidence="13" type="ORF">DC094_17660</name>
</gene>
<evidence type="ECO:0000256" key="5">
    <source>
        <dbReference type="ARBA" id="ARBA00022759"/>
    </source>
</evidence>
<dbReference type="Pfam" id="PF01223">
    <property type="entry name" value="Endonuclease_NS"/>
    <property type="match status" value="1"/>
</dbReference>
<protein>
    <recommendedName>
        <fullName evidence="10">Endonuclease</fullName>
        <ecNumber evidence="10">3.1.30.-</ecNumber>
    </recommendedName>
</protein>
<comment type="cofactor">
    <cofactor evidence="1 10">
        <name>Mg(2+)</name>
        <dbReference type="ChEBI" id="CHEBI:18420"/>
    </cofactor>
</comment>
<dbReference type="CDD" id="cd00091">
    <property type="entry name" value="NUC"/>
    <property type="match status" value="1"/>
</dbReference>
<evidence type="ECO:0000256" key="4">
    <source>
        <dbReference type="ARBA" id="ARBA00022723"/>
    </source>
</evidence>
<dbReference type="GO" id="GO:0003676">
    <property type="term" value="F:nucleic acid binding"/>
    <property type="evidence" value="ECO:0007669"/>
    <property type="project" value="InterPro"/>
</dbReference>
<organism evidence="13 14">
    <name type="scientific">Pelagibaculum spongiae</name>
    <dbReference type="NCBI Taxonomy" id="2080658"/>
    <lineage>
        <taxon>Bacteria</taxon>
        <taxon>Pseudomonadati</taxon>
        <taxon>Pseudomonadota</taxon>
        <taxon>Gammaproteobacteria</taxon>
        <taxon>Oceanospirillales</taxon>
        <taxon>Pelagibaculum</taxon>
    </lineage>
</organism>
<evidence type="ECO:0000313" key="14">
    <source>
        <dbReference type="Proteomes" id="UP000244906"/>
    </source>
</evidence>
<dbReference type="Gene3D" id="3.40.570.10">
    <property type="entry name" value="Extracellular Endonuclease, subunit A"/>
    <property type="match status" value="1"/>
</dbReference>
<feature type="domain" description="ENPP1-3/EXOG-like endonuclease/phosphodiesterase" evidence="11">
    <location>
        <begin position="30"/>
        <end position="222"/>
    </location>
</feature>
<evidence type="ECO:0000259" key="11">
    <source>
        <dbReference type="SMART" id="SM00477"/>
    </source>
</evidence>
<evidence type="ECO:0000256" key="10">
    <source>
        <dbReference type="RuleBase" id="RU366055"/>
    </source>
</evidence>
<dbReference type="OrthoDB" id="9811262at2"/>
<keyword evidence="5 10" id="KW-0255">Endonuclease</keyword>
<dbReference type="AlphaFoldDB" id="A0A2V1GS63"/>
<dbReference type="InterPro" id="IPR044929">
    <property type="entry name" value="DNA/RNA_non-sp_Endonuclease_sf"/>
</dbReference>
<dbReference type="EC" id="3.1.30.-" evidence="10"/>
<keyword evidence="14" id="KW-1185">Reference proteome</keyword>
<dbReference type="InterPro" id="IPR044925">
    <property type="entry name" value="His-Me_finger_sf"/>
</dbReference>
<feature type="domain" description="DNA/RNA non-specific endonuclease/pyrophosphatase/phosphodiesterase" evidence="12">
    <location>
        <begin position="29"/>
        <end position="222"/>
    </location>
</feature>
<evidence type="ECO:0000256" key="9">
    <source>
        <dbReference type="PIRSR" id="PIRSR640255-2"/>
    </source>
</evidence>
<evidence type="ECO:0000256" key="2">
    <source>
        <dbReference type="ARBA" id="ARBA00010052"/>
    </source>
</evidence>
<keyword evidence="7" id="KW-0460">Magnesium</keyword>
<evidence type="ECO:0000313" key="13">
    <source>
        <dbReference type="EMBL" id="PVZ65707.1"/>
    </source>
</evidence>